<dbReference type="RefSeq" id="WP_031521952.1">
    <property type="nucleotide sequence ID" value="NZ_CP074352.1"/>
</dbReference>
<keyword evidence="3" id="KW-1185">Reference proteome</keyword>
<proteinExistence type="predicted"/>
<dbReference type="Pfam" id="PF13302">
    <property type="entry name" value="Acetyltransf_3"/>
    <property type="match status" value="1"/>
</dbReference>
<dbReference type="PROSITE" id="PS51186">
    <property type="entry name" value="GNAT"/>
    <property type="match status" value="1"/>
</dbReference>
<dbReference type="PANTHER" id="PTHR43792">
    <property type="entry name" value="GNAT FAMILY, PUTATIVE (AFU_ORTHOLOGUE AFUA_3G00765)-RELATED-RELATED"/>
    <property type="match status" value="1"/>
</dbReference>
<evidence type="ECO:0000313" key="2">
    <source>
        <dbReference type="EMBL" id="UYU32114.1"/>
    </source>
</evidence>
<accession>A0ABY6JHC7</accession>
<evidence type="ECO:0000313" key="3">
    <source>
        <dbReference type="Proteomes" id="UP001156318"/>
    </source>
</evidence>
<dbReference type="InterPro" id="IPR000182">
    <property type="entry name" value="GNAT_dom"/>
</dbReference>
<evidence type="ECO:0000259" key="1">
    <source>
        <dbReference type="PROSITE" id="PS51186"/>
    </source>
</evidence>
<dbReference type="Proteomes" id="UP001156318">
    <property type="component" value="Chromosome"/>
</dbReference>
<dbReference type="EMBL" id="CP074352">
    <property type="protein sequence ID" value="UYU32114.1"/>
    <property type="molecule type" value="Genomic_DNA"/>
</dbReference>
<dbReference type="Gene3D" id="3.40.630.30">
    <property type="match status" value="1"/>
</dbReference>
<protein>
    <submittedName>
        <fullName evidence="2">GNAT family N-acetyltransferase</fullName>
    </submittedName>
</protein>
<dbReference type="InterPro" id="IPR016181">
    <property type="entry name" value="Acyl_CoA_acyltransferase"/>
</dbReference>
<dbReference type="InterPro" id="IPR051531">
    <property type="entry name" value="N-acetyltransferase"/>
</dbReference>
<name>A0ABY6JHC7_9ENTR</name>
<gene>
    <name evidence="2" type="ORF">KFZ77_00935</name>
</gene>
<sequence>MQLPDSDRLTYQQITADDWPFFLQLQQNPAVMQFIADPLPETFIREAFTTRLPPWQPGAAHWLCLLMRDKESGSPVGVTGYIHRDSDLAEVGFLLDPAWQGLGYGYESLRAVCRYAFREGGIRKLSATVTAGNEASRNLLIKIGFRQEGTLRESWWLHEKWHDDWLFGLLRHEFR</sequence>
<reference evidence="2 3" key="1">
    <citation type="submission" date="2021-05" db="EMBL/GenBank/DDBJ databases">
        <title>Isolation, identification, and the growth promoting effects of Pantoea dispersa strain YSD J2 from the aboveground leaves of Cyperus esculentus L.Var. Sativus.</title>
        <authorList>
            <person name="Wang S."/>
            <person name="Tang X.M."/>
            <person name="Huang Y.N."/>
        </authorList>
    </citation>
    <scope>NUCLEOTIDE SEQUENCE [LARGE SCALE GENOMIC DNA]</scope>
    <source>
        <strain evidence="3">YSD YN2</strain>
    </source>
</reference>
<dbReference type="PANTHER" id="PTHR43792:SF1">
    <property type="entry name" value="N-ACETYLTRANSFERASE DOMAIN-CONTAINING PROTEIN"/>
    <property type="match status" value="1"/>
</dbReference>
<dbReference type="CDD" id="cd04301">
    <property type="entry name" value="NAT_SF"/>
    <property type="match status" value="1"/>
</dbReference>
<dbReference type="SUPFAM" id="SSF55729">
    <property type="entry name" value="Acyl-CoA N-acyltransferases (Nat)"/>
    <property type="match status" value="1"/>
</dbReference>
<feature type="domain" description="N-acetyltransferase" evidence="1">
    <location>
        <begin position="9"/>
        <end position="163"/>
    </location>
</feature>
<organism evidence="2 3">
    <name type="scientific">Siccibacter colletis</name>
    <dbReference type="NCBI Taxonomy" id="1505757"/>
    <lineage>
        <taxon>Bacteria</taxon>
        <taxon>Pseudomonadati</taxon>
        <taxon>Pseudomonadota</taxon>
        <taxon>Gammaproteobacteria</taxon>
        <taxon>Enterobacterales</taxon>
        <taxon>Enterobacteriaceae</taxon>
        <taxon>Siccibacter</taxon>
    </lineage>
</organism>